<dbReference type="OrthoDB" id="187903at2"/>
<keyword evidence="3" id="KW-1185">Reference proteome</keyword>
<dbReference type="InterPro" id="IPR016181">
    <property type="entry name" value="Acyl_CoA_acyltransferase"/>
</dbReference>
<dbReference type="Proteomes" id="UP000197019">
    <property type="component" value="Chromosome"/>
</dbReference>
<dbReference type="KEGG" id="mpsy:CEK71_15060"/>
<dbReference type="EMBL" id="CP022129">
    <property type="protein sequence ID" value="ASF47282.1"/>
    <property type="molecule type" value="Genomic_DNA"/>
</dbReference>
<dbReference type="SUPFAM" id="SSF55729">
    <property type="entry name" value="Acyl-CoA N-acyltransferases (Nat)"/>
    <property type="match status" value="1"/>
</dbReference>
<organism evidence="2 3">
    <name type="scientific">Methylovulum psychrotolerans</name>
    <dbReference type="NCBI Taxonomy" id="1704499"/>
    <lineage>
        <taxon>Bacteria</taxon>
        <taxon>Pseudomonadati</taxon>
        <taxon>Pseudomonadota</taxon>
        <taxon>Gammaproteobacteria</taxon>
        <taxon>Methylococcales</taxon>
        <taxon>Methylococcaceae</taxon>
        <taxon>Methylovulum</taxon>
    </lineage>
</organism>
<evidence type="ECO:0000313" key="2">
    <source>
        <dbReference type="EMBL" id="ASF47282.1"/>
    </source>
</evidence>
<evidence type="ECO:0000313" key="3">
    <source>
        <dbReference type="Proteomes" id="UP000197019"/>
    </source>
</evidence>
<name>A0A1Z4C169_9GAMM</name>
<reference evidence="2 3" key="1">
    <citation type="submission" date="2017-06" db="EMBL/GenBank/DDBJ databases">
        <title>Genome Sequencing of the methanotroph Methylovulum psychrotolerants str. HV10-M2 isolated from a high-altitude environment.</title>
        <authorList>
            <person name="Mateos-Rivera A."/>
        </authorList>
    </citation>
    <scope>NUCLEOTIDE SEQUENCE [LARGE SCALE GENOMIC DNA]</scope>
    <source>
        <strain evidence="2 3">HV10_M2</strain>
    </source>
</reference>
<sequence length="199" mass="23238">MAPKIHIQRYSGAALIPFIPDLARLRIEVFRDFPYLYDGTLDYEQKYLQTYINNPSSVIVLALDGEKVVGASTALPMRDETPELQRPFLDNGYDLNEVFYCSESVLDKNYRGLGIGVRFFEEREAHADYLGGFKHITFCCVERPADHPRRPANYVPLDNFWNKRGYVKHPELHTSYLWKDLDDAEETAKPMTFWLKHER</sequence>
<evidence type="ECO:0000259" key="1">
    <source>
        <dbReference type="PROSITE" id="PS51186"/>
    </source>
</evidence>
<proteinExistence type="predicted"/>
<protein>
    <submittedName>
        <fullName evidence="2">GNAT family N-acetyltransferase</fullName>
    </submittedName>
</protein>
<dbReference type="Pfam" id="PF00583">
    <property type="entry name" value="Acetyltransf_1"/>
    <property type="match status" value="1"/>
</dbReference>
<dbReference type="AlphaFoldDB" id="A0A1Z4C169"/>
<feature type="domain" description="N-acetyltransferase" evidence="1">
    <location>
        <begin position="20"/>
        <end position="196"/>
    </location>
</feature>
<keyword evidence="2" id="KW-0808">Transferase</keyword>
<dbReference type="InterPro" id="IPR000182">
    <property type="entry name" value="GNAT_dom"/>
</dbReference>
<dbReference type="PROSITE" id="PS51186">
    <property type="entry name" value="GNAT"/>
    <property type="match status" value="1"/>
</dbReference>
<gene>
    <name evidence="2" type="ORF">CEK71_15060</name>
</gene>
<dbReference type="GO" id="GO:0016747">
    <property type="term" value="F:acyltransferase activity, transferring groups other than amino-acyl groups"/>
    <property type="evidence" value="ECO:0007669"/>
    <property type="project" value="InterPro"/>
</dbReference>
<dbReference type="Gene3D" id="3.40.630.30">
    <property type="match status" value="1"/>
</dbReference>
<accession>A0A1Z4C169</accession>
<dbReference type="RefSeq" id="WP_088620154.1">
    <property type="nucleotide sequence ID" value="NZ_CP022129.1"/>
</dbReference>